<comment type="caution">
    <text evidence="1">The sequence shown here is derived from an EMBL/GenBank/DDBJ whole genome shotgun (WGS) entry which is preliminary data.</text>
</comment>
<evidence type="ECO:0008006" key="3">
    <source>
        <dbReference type="Google" id="ProtNLM"/>
    </source>
</evidence>
<name>A0ABV0C3X7_9SPHI</name>
<reference evidence="1 2" key="1">
    <citation type="submission" date="2024-04" db="EMBL/GenBank/DDBJ databases">
        <title>WGS of bacteria from Torrens River.</title>
        <authorList>
            <person name="Wyrsch E.R."/>
            <person name="Drigo B."/>
        </authorList>
    </citation>
    <scope>NUCLEOTIDE SEQUENCE [LARGE SCALE GENOMIC DNA]</scope>
    <source>
        <strain evidence="1 2">TWI391</strain>
    </source>
</reference>
<dbReference type="Proteomes" id="UP001409291">
    <property type="component" value="Unassembled WGS sequence"/>
</dbReference>
<keyword evidence="2" id="KW-1185">Reference proteome</keyword>
<evidence type="ECO:0000313" key="1">
    <source>
        <dbReference type="EMBL" id="MEN5380332.1"/>
    </source>
</evidence>
<sequence>MEKIKLSFEDLEKELNVISSASLAHILGGTVGDGPLPNGYCVFNSLGYINEILGYQGRNAENVLSNFYNQKGMGDFEFDSNGNVDSLKFGSGDNDMNAFINEHYNTKGYASTHGEIIENLKNGTVNMAASGNHNVVVTGYNQSSGKYTVHDATTDETYEEVPTNMSNFLGIDSVSTDTTVPWGADEMDGIPTTTIPGGIPDPDPITTFADID</sequence>
<accession>A0ABV0C3X7</accession>
<protein>
    <recommendedName>
        <fullName evidence="3">Peptidase C39-like domain-containing protein</fullName>
    </recommendedName>
</protein>
<dbReference type="EMBL" id="JBDJNQ010000016">
    <property type="protein sequence ID" value="MEN5380332.1"/>
    <property type="molecule type" value="Genomic_DNA"/>
</dbReference>
<dbReference type="RefSeq" id="WP_346583186.1">
    <property type="nucleotide sequence ID" value="NZ_JBDJNQ010000016.1"/>
</dbReference>
<evidence type="ECO:0000313" key="2">
    <source>
        <dbReference type="Proteomes" id="UP001409291"/>
    </source>
</evidence>
<organism evidence="1 2">
    <name type="scientific">Sphingobacterium kitahiroshimense</name>
    <dbReference type="NCBI Taxonomy" id="470446"/>
    <lineage>
        <taxon>Bacteria</taxon>
        <taxon>Pseudomonadati</taxon>
        <taxon>Bacteroidota</taxon>
        <taxon>Sphingobacteriia</taxon>
        <taxon>Sphingobacteriales</taxon>
        <taxon>Sphingobacteriaceae</taxon>
        <taxon>Sphingobacterium</taxon>
    </lineage>
</organism>
<proteinExistence type="predicted"/>
<gene>
    <name evidence="1" type="ORF">ABE541_23910</name>
</gene>